<evidence type="ECO:0000259" key="2">
    <source>
        <dbReference type="Pfam" id="PF07589"/>
    </source>
</evidence>
<proteinExistence type="predicted"/>
<dbReference type="Proteomes" id="UP001221189">
    <property type="component" value="Unassembled WGS sequence"/>
</dbReference>
<accession>A0ABT5KNI6</accession>
<evidence type="ECO:0000256" key="1">
    <source>
        <dbReference type="SAM" id="SignalP"/>
    </source>
</evidence>
<protein>
    <submittedName>
        <fullName evidence="3">PEP-CTERM sorting domain-containing protein</fullName>
    </submittedName>
</protein>
<feature type="signal peptide" evidence="1">
    <location>
        <begin position="1"/>
        <end position="20"/>
    </location>
</feature>
<dbReference type="NCBIfam" id="TIGR02595">
    <property type="entry name" value="PEP_CTERM"/>
    <property type="match status" value="1"/>
</dbReference>
<feature type="chain" id="PRO_5045957995" evidence="1">
    <location>
        <begin position="21"/>
        <end position="266"/>
    </location>
</feature>
<feature type="domain" description="Ice-binding protein C-terminal" evidence="2">
    <location>
        <begin position="236"/>
        <end position="260"/>
    </location>
</feature>
<evidence type="ECO:0000313" key="3">
    <source>
        <dbReference type="EMBL" id="MDC8774465.1"/>
    </source>
</evidence>
<dbReference type="EMBL" id="JAQQXT010000022">
    <property type="protein sequence ID" value="MDC8774465.1"/>
    <property type="molecule type" value="Genomic_DNA"/>
</dbReference>
<keyword evidence="1" id="KW-0732">Signal</keyword>
<dbReference type="InterPro" id="IPR013424">
    <property type="entry name" value="Ice-binding_C"/>
</dbReference>
<gene>
    <name evidence="3" type="ORF">PRZ03_23120</name>
</gene>
<dbReference type="RefSeq" id="WP_273602464.1">
    <property type="nucleotide sequence ID" value="NZ_JAQQXT010000022.1"/>
</dbReference>
<organism evidence="3 4">
    <name type="scientific">Roseateles albus</name>
    <dbReference type="NCBI Taxonomy" id="2987525"/>
    <lineage>
        <taxon>Bacteria</taxon>
        <taxon>Pseudomonadati</taxon>
        <taxon>Pseudomonadota</taxon>
        <taxon>Betaproteobacteria</taxon>
        <taxon>Burkholderiales</taxon>
        <taxon>Sphaerotilaceae</taxon>
        <taxon>Roseateles</taxon>
    </lineage>
</organism>
<keyword evidence="4" id="KW-1185">Reference proteome</keyword>
<reference evidence="3 4" key="1">
    <citation type="submission" date="2022-10" db="EMBL/GenBank/DDBJ databases">
        <title>Paucibacter sp. hw1 Genome sequencing.</title>
        <authorList>
            <person name="Park S."/>
        </authorList>
    </citation>
    <scope>NUCLEOTIDE SEQUENCE [LARGE SCALE GENOMIC DNA]</scope>
    <source>
        <strain evidence="4">hw1</strain>
    </source>
</reference>
<comment type="caution">
    <text evidence="3">The sequence shown here is derived from an EMBL/GenBank/DDBJ whole genome shotgun (WGS) entry which is preliminary data.</text>
</comment>
<name>A0ABT5KNI6_9BURK</name>
<dbReference type="Pfam" id="PF07589">
    <property type="entry name" value="PEP-CTERM"/>
    <property type="match status" value="1"/>
</dbReference>
<sequence>MKLAAIVLLLLAFGARQACAAEYHESIPYLDDPSHASITFTKAPAPSVYASAAVSSTAQGQMVYTFDVNGAQPDSYVPVNFAGTYKMVFQGDVPGLGQGRWSMLGASFYSGYFDVDGGFHFEGVKFSAGCNRINTGGCDVESLGSMPPSTYSKIELSNTKIGAASILGEFGGTLYIPINSKGDAVGVVNLFAFAGSFGLQSTSFIDPRLQIDEAWLAAHPGVTITLPDGVGNATSPVPEPSSYLLLLAGLCLIGGVFTRRSTLRRI</sequence>
<evidence type="ECO:0000313" key="4">
    <source>
        <dbReference type="Proteomes" id="UP001221189"/>
    </source>
</evidence>